<evidence type="ECO:0000313" key="1">
    <source>
        <dbReference type="EMBL" id="MCZ0862573.1"/>
    </source>
</evidence>
<organism evidence="1 2">
    <name type="scientific">Methanocorpusculum vombati</name>
    <dbReference type="NCBI Taxonomy" id="3002864"/>
    <lineage>
        <taxon>Archaea</taxon>
        <taxon>Methanobacteriati</taxon>
        <taxon>Methanobacteriota</taxon>
        <taxon>Stenosarchaea group</taxon>
        <taxon>Methanomicrobia</taxon>
        <taxon>Methanomicrobiales</taxon>
        <taxon>Methanocorpusculaceae</taxon>
        <taxon>Methanocorpusculum</taxon>
    </lineage>
</organism>
<accession>A0ABT4ILD9</accession>
<protein>
    <submittedName>
        <fullName evidence="1">Uncharacterized protein</fullName>
    </submittedName>
</protein>
<evidence type="ECO:0000313" key="2">
    <source>
        <dbReference type="Proteomes" id="UP001141336"/>
    </source>
</evidence>
<dbReference type="EMBL" id="JAPTGC010000005">
    <property type="protein sequence ID" value="MCZ0862573.1"/>
    <property type="molecule type" value="Genomic_DNA"/>
</dbReference>
<comment type="caution">
    <text evidence="1">The sequence shown here is derived from an EMBL/GenBank/DDBJ whole genome shotgun (WGS) entry which is preliminary data.</text>
</comment>
<keyword evidence="2" id="KW-1185">Reference proteome</keyword>
<sequence length="565" mass="61659">MTKSENFTPLNTESDLDLAGFLTPIESVPNTDAASASSPSSGPQLFPAVFFVHEKITDSVQQVHLALVRLNAVSPQGPVIFRQDGRLVRVIRTEDDGYAVVPLDRNRLRLALSEAGTWRRFMKEDITEPDNGLLDAAVAAPPDRYRKIPVLAGLYSGVLLRPDGTVACTAGFDAATGFFLTKTYAVPPVPEHPTEEDVRFVRELFADIFDEFLFATETDFANAVAGLMTAFLRPTLSGPVPIWAIDKNTPRAGGTLLAQVTGALAYGEPPLLYAASRRRDEMEKVVRMALREQGRFVLLDNVAPGADWTPEVLLSATSGSGRVLSRNMGTFSSFVSKAPAFFVVNGVHLDIRADVTGRMFLVRLSAPKAWQEMRFRRTKTELLDLAAAMHPQAVWGAAVLLRFWQQAGEPEFRLASGNLSEFPEWLRVVGGTLAYAGWTEVLANQGEMQTQENAADTEGAELVTALHAVFGEERFSAKALLKVLVTEGAARKRGEGVDGLLNYADEGMIRAAVAGTLSSVKVGMWLKGFVGTRFAGAEWYVEKIEQRKGNHRVYALVPVESQATL</sequence>
<dbReference type="Proteomes" id="UP001141336">
    <property type="component" value="Unassembled WGS sequence"/>
</dbReference>
<name>A0ABT4ILD9_9EURY</name>
<dbReference type="RefSeq" id="WP_268922830.1">
    <property type="nucleotide sequence ID" value="NZ_JAPTGC010000005.1"/>
</dbReference>
<gene>
    <name evidence="1" type="ORF">O0S09_04785</name>
</gene>
<proteinExistence type="predicted"/>
<reference evidence="1" key="1">
    <citation type="submission" date="2022-12" db="EMBL/GenBank/DDBJ databases">
        <title>Isolation and characterisation of novel Methanocorpusculum spp. from native Australian herbivores indicates the genus is ancestrally host-associated.</title>
        <authorList>
            <person name="Volmer J.G."/>
            <person name="Soo R.M."/>
            <person name="Evans P.N."/>
            <person name="Hoedt E.C."/>
            <person name="Astorga Alsina A.L."/>
            <person name="Woodcroft B.J."/>
            <person name="Tyson G.W."/>
            <person name="Hugenholtz P."/>
            <person name="Morrison M."/>
        </authorList>
    </citation>
    <scope>NUCLEOTIDE SEQUENCE</scope>
    <source>
        <strain evidence="1">CW153</strain>
    </source>
</reference>